<feature type="domain" description="D-galactarate/Altronate dehydratase second" evidence="3">
    <location>
        <begin position="138"/>
        <end position="278"/>
    </location>
</feature>
<keyword evidence="5" id="KW-0378">Hydrolase</keyword>
<dbReference type="Pfam" id="PF20629">
    <property type="entry name" value="GD_AH_C"/>
    <property type="match status" value="2"/>
</dbReference>
<keyword evidence="6" id="KW-1185">Reference proteome</keyword>
<evidence type="ECO:0000256" key="1">
    <source>
        <dbReference type="ARBA" id="ARBA00010986"/>
    </source>
</evidence>
<dbReference type="GO" id="GO:0016787">
    <property type="term" value="F:hydrolase activity"/>
    <property type="evidence" value="ECO:0007669"/>
    <property type="project" value="UniProtKB-KW"/>
</dbReference>
<evidence type="ECO:0000313" key="5">
    <source>
        <dbReference type="EMBL" id="MVQ34885.1"/>
    </source>
</evidence>
<sequence>MDVVYQFEEVARLPLPGDNCAVAIQQLNSGTVIQYEGQFLVLDYTVMEGHRFAVKAIAPGEDLLSWHLPFGVAIQPIQPGHYVINKTVREALSVRQLTFAVPAEPNFTDQISPYILDEENFQPAQASPAYEDTRTFMGYRRHADRGVGTRNYVVLLGTTSHTGSYVNELAARLQGKWNKDSNIDGIVPVAHTEGGTEKPNNADLLLRTLAGFMVNPNVGAVLVVDYGNESVTNKMVEAYAREHSYPIDEVLHKFVSLTGSFEEELVKGEGIVRNWLGAVSSMQRTPESISHLRIGLQCGGSDAFSGVSANPLLGWVSEELVRYGGAASLAETDELIGAEPYVLSKVRNVETARKFLELVNRFKERTSWHGTSAEGNPSGGNMYRGLYNIYLKSIGAAMKKDPTTRIDYATEYGELMKDGGYYFMDSPGNDLESIAGQIAAGCNMIFFTTGNGSITNFPYVPTVKVVTTTRRFQLLSNDMDVNAGQYLEGKSMDELGQEVFELAIQIASGQRSVGEKAGHAQVQIWRNWQQNDASQLETLLHTPVPTGAPIAVEDDTVTMANPIQFSFTRHRNRQSSDHIGLIVPTSLCAGQVAGMITRRLNEQGAGKPELSRFVTLAHTEGCGTSGGPAESLFSRTMIGYITHPMVEHCLLLEHGCEKTHNDYMRHQMDVMGVDASRLGYASIQLDGGIAKVSEKVEAWFTDQLAAAEPAEKVTVGLEGLRIGIVSAGAINKEAGEQLGLLTKMIVGAGGLVVVPENSGLLTEDGFSQLLFGSSPVRPSIAYGEHVRQNGFHVMETPTTHGVETITGLAATGVELIIALIGDRPMQAHPFVPMLQVTSEQVNLPNHNKQDVDLVLGGNPSFWVNQILERSKEILEHTYVPRLYQQGNIDFQMTRGFLGVSL</sequence>
<dbReference type="Proteomes" id="UP000467637">
    <property type="component" value="Unassembled WGS sequence"/>
</dbReference>
<feature type="domain" description="D-galactarate/Altronate dehydratase C-terminal" evidence="4">
    <location>
        <begin position="772"/>
        <end position="853"/>
    </location>
</feature>
<dbReference type="InterPro" id="IPR052172">
    <property type="entry name" value="UxaA_altronate/galactarate_dh"/>
</dbReference>
<evidence type="ECO:0000313" key="6">
    <source>
        <dbReference type="Proteomes" id="UP000467637"/>
    </source>
</evidence>
<evidence type="ECO:0000259" key="4">
    <source>
        <dbReference type="Pfam" id="PF20629"/>
    </source>
</evidence>
<dbReference type="Gene3D" id="2.30.130.110">
    <property type="match status" value="1"/>
</dbReference>
<evidence type="ECO:0000259" key="3">
    <source>
        <dbReference type="Pfam" id="PF04295"/>
    </source>
</evidence>
<dbReference type="EMBL" id="WSEM01000008">
    <property type="protein sequence ID" value="MVQ34885.1"/>
    <property type="molecule type" value="Genomic_DNA"/>
</dbReference>
<dbReference type="PANTHER" id="PTHR30536:SF5">
    <property type="entry name" value="ALTRONATE DEHYDRATASE"/>
    <property type="match status" value="1"/>
</dbReference>
<dbReference type="InterPro" id="IPR048332">
    <property type="entry name" value="GD_AH_C"/>
</dbReference>
<accession>A0ABW9U916</accession>
<dbReference type="PANTHER" id="PTHR30536">
    <property type="entry name" value="ALTRONATE/GALACTARATE DEHYDRATASE"/>
    <property type="match status" value="1"/>
</dbReference>
<comment type="caution">
    <text evidence="5">The sequence shown here is derived from an EMBL/GenBank/DDBJ whole genome shotgun (WGS) entry which is preliminary data.</text>
</comment>
<gene>
    <name evidence="5" type="ORF">GON05_09470</name>
</gene>
<proteinExistence type="inferred from homology"/>
<keyword evidence="2" id="KW-0456">Lyase</keyword>
<evidence type="ECO:0000256" key="2">
    <source>
        <dbReference type="ARBA" id="ARBA00023239"/>
    </source>
</evidence>
<name>A0ABW9U916_9BACL</name>
<organism evidence="5 6">
    <name type="scientific">Paenibacillus anseongense</name>
    <dbReference type="NCBI Taxonomy" id="2682845"/>
    <lineage>
        <taxon>Bacteria</taxon>
        <taxon>Bacillati</taxon>
        <taxon>Bacillota</taxon>
        <taxon>Bacilli</taxon>
        <taxon>Bacillales</taxon>
        <taxon>Paenibacillaceae</taxon>
        <taxon>Paenibacillus</taxon>
    </lineage>
</organism>
<dbReference type="RefSeq" id="WP_157318926.1">
    <property type="nucleotide sequence ID" value="NZ_WSEM01000008.1"/>
</dbReference>
<feature type="domain" description="D-galactarate/Altronate dehydratase second" evidence="3">
    <location>
        <begin position="581"/>
        <end position="697"/>
    </location>
</feature>
<dbReference type="InterPro" id="IPR007392">
    <property type="entry name" value="GD_AH_second"/>
</dbReference>
<dbReference type="Pfam" id="PF04295">
    <property type="entry name" value="GD_AH_second"/>
    <property type="match status" value="2"/>
</dbReference>
<feature type="domain" description="D-galactarate/Altronate dehydratase C-terminal" evidence="4">
    <location>
        <begin position="289"/>
        <end position="528"/>
    </location>
</feature>
<comment type="similarity">
    <text evidence="1">Belongs to the UxaA family.</text>
</comment>
<protein>
    <submittedName>
        <fullName evidence="5">Altronate hydrolase</fullName>
    </submittedName>
</protein>
<reference evidence="5 6" key="1">
    <citation type="submission" date="2019-12" db="EMBL/GenBank/DDBJ databases">
        <authorList>
            <person name="Huq M.A."/>
        </authorList>
    </citation>
    <scope>NUCLEOTIDE SEQUENCE [LARGE SCALE GENOMIC DNA]</scope>
    <source>
        <strain evidence="5 6">MAH-34</strain>
    </source>
</reference>